<comment type="similarity">
    <text evidence="11">Belongs to the ligand-gated ion channel (TC 1.A.9) family.</text>
</comment>
<evidence type="ECO:0000256" key="8">
    <source>
        <dbReference type="ARBA" id="ARBA00023065"/>
    </source>
</evidence>
<dbReference type="SUPFAM" id="SSF63712">
    <property type="entry name" value="Nicotinic receptor ligand binding domain-like"/>
    <property type="match status" value="1"/>
</dbReference>
<sequence length="374" mass="43871">MYNQEKIEKKCLKEKVMKVGFLVVTLLSFAVSDMNVMPMTENILTQEYLMNLKNSGYNRDIMPDGNYGYGSPVDVLCTMHVLDVTKVDDLNMDYRITLYFRQSWNDSRLSFLEQDIHSVVLNDPKHIWTPDLFFVQEKEGNHHSIIVPNTFLRINPEGEVLYSVRVSVTLSCPMDFKKFPHDKQQCVFMIESYGRTRDKLELSWDRRKMNPPITVNEHINLLLFKVKDVKEKVRHAKFTFGEYTALEVSMIFERKMGFFLTRLYIPFLLLVAISWVSFWIPAKMIALRLSLLFAIFYMMMNISSGMSDYLPPSSYAKGSDVWIAVCETMVFAAFFEFIAVHIIARNKEKLEKRMRKNDPEAQRVLDLDDKVRIY</sequence>
<keyword evidence="7 11" id="KW-1133">Transmembrane helix</keyword>
<dbReference type="GO" id="GO:0005254">
    <property type="term" value="F:chloride channel activity"/>
    <property type="evidence" value="ECO:0007669"/>
    <property type="project" value="UniProtKB-ARBA"/>
</dbReference>
<keyword evidence="4" id="KW-1003">Cell membrane</keyword>
<accession>A0A8X6G797</accession>
<dbReference type="OrthoDB" id="6423975at2759"/>
<evidence type="ECO:0000256" key="2">
    <source>
        <dbReference type="ARBA" id="ARBA00004236"/>
    </source>
</evidence>
<evidence type="ECO:0000313" key="14">
    <source>
        <dbReference type="EMBL" id="GFQ98560.1"/>
    </source>
</evidence>
<organism evidence="14 15">
    <name type="scientific">Trichonephila clavata</name>
    <name type="common">Joro spider</name>
    <name type="synonym">Nephila clavata</name>
    <dbReference type="NCBI Taxonomy" id="2740835"/>
    <lineage>
        <taxon>Eukaryota</taxon>
        <taxon>Metazoa</taxon>
        <taxon>Ecdysozoa</taxon>
        <taxon>Arthropoda</taxon>
        <taxon>Chelicerata</taxon>
        <taxon>Arachnida</taxon>
        <taxon>Araneae</taxon>
        <taxon>Araneomorphae</taxon>
        <taxon>Entelegynae</taxon>
        <taxon>Araneoidea</taxon>
        <taxon>Nephilidae</taxon>
        <taxon>Trichonephila</taxon>
    </lineage>
</organism>
<feature type="domain" description="Neurotransmitter-gated ion-channel transmembrane" evidence="13">
    <location>
        <begin position="263"/>
        <end position="358"/>
    </location>
</feature>
<name>A0A8X6G797_TRICU</name>
<evidence type="ECO:0000256" key="5">
    <source>
        <dbReference type="ARBA" id="ARBA00022692"/>
    </source>
</evidence>
<proteinExistence type="inferred from homology"/>
<protein>
    <submittedName>
        <fullName evidence="14">Glycine receptor subunit alpha-3</fullName>
    </submittedName>
</protein>
<feature type="transmembrane region" description="Helical" evidence="11">
    <location>
        <begin position="256"/>
        <end position="278"/>
    </location>
</feature>
<dbReference type="PRINTS" id="PR00252">
    <property type="entry name" value="NRIONCHANNEL"/>
</dbReference>
<dbReference type="PRINTS" id="PR00253">
    <property type="entry name" value="GABAARECEPTR"/>
</dbReference>
<dbReference type="Pfam" id="PF02931">
    <property type="entry name" value="Neur_chan_LBD"/>
    <property type="match status" value="1"/>
</dbReference>
<evidence type="ECO:0000256" key="6">
    <source>
        <dbReference type="ARBA" id="ARBA00022729"/>
    </source>
</evidence>
<dbReference type="Gene3D" id="2.70.170.10">
    <property type="entry name" value="Neurotransmitter-gated ion-channel ligand-binding domain"/>
    <property type="match status" value="1"/>
</dbReference>
<feature type="domain" description="Neurotransmitter-gated ion-channel ligand-binding" evidence="12">
    <location>
        <begin position="53"/>
        <end position="256"/>
    </location>
</feature>
<evidence type="ECO:0000256" key="1">
    <source>
        <dbReference type="ARBA" id="ARBA00004141"/>
    </source>
</evidence>
<evidence type="ECO:0000256" key="4">
    <source>
        <dbReference type="ARBA" id="ARBA00022475"/>
    </source>
</evidence>
<dbReference type="Proteomes" id="UP000887116">
    <property type="component" value="Unassembled WGS sequence"/>
</dbReference>
<gene>
    <name evidence="14" type="primary">GLRA3</name>
    <name evidence="14" type="ORF">TNCT_728571</name>
</gene>
<evidence type="ECO:0000259" key="12">
    <source>
        <dbReference type="Pfam" id="PF02931"/>
    </source>
</evidence>
<reference evidence="14" key="1">
    <citation type="submission" date="2020-07" db="EMBL/GenBank/DDBJ databases">
        <title>Multicomponent nature underlies the extraordinary mechanical properties of spider dragline silk.</title>
        <authorList>
            <person name="Kono N."/>
            <person name="Nakamura H."/>
            <person name="Mori M."/>
            <person name="Yoshida Y."/>
            <person name="Ohtoshi R."/>
            <person name="Malay A.D."/>
            <person name="Moran D.A.P."/>
            <person name="Tomita M."/>
            <person name="Numata K."/>
            <person name="Arakawa K."/>
        </authorList>
    </citation>
    <scope>NUCLEOTIDE SEQUENCE</scope>
</reference>
<dbReference type="GO" id="GO:0005886">
    <property type="term" value="C:plasma membrane"/>
    <property type="evidence" value="ECO:0007669"/>
    <property type="project" value="UniProtKB-SubCell"/>
</dbReference>
<keyword evidence="5 11" id="KW-0812">Transmembrane</keyword>
<dbReference type="GO" id="GO:0099095">
    <property type="term" value="F:ligand-gated monoatomic anion channel activity"/>
    <property type="evidence" value="ECO:0007669"/>
    <property type="project" value="UniProtKB-ARBA"/>
</dbReference>
<feature type="transmembrane region" description="Helical" evidence="11">
    <location>
        <begin position="285"/>
        <end position="302"/>
    </location>
</feature>
<dbReference type="InterPro" id="IPR006029">
    <property type="entry name" value="Neurotrans-gated_channel_TM"/>
</dbReference>
<dbReference type="SUPFAM" id="SSF90112">
    <property type="entry name" value="Neurotransmitter-gated ion-channel transmembrane pore"/>
    <property type="match status" value="1"/>
</dbReference>
<evidence type="ECO:0000256" key="10">
    <source>
        <dbReference type="ARBA" id="ARBA00023303"/>
    </source>
</evidence>
<comment type="subcellular location">
    <subcellularLocation>
        <location evidence="2">Cell membrane</location>
    </subcellularLocation>
    <subcellularLocation>
        <location evidence="1">Membrane</location>
        <topology evidence="1">Multi-pass membrane protein</topology>
    </subcellularLocation>
</comment>
<keyword evidence="3 11" id="KW-0813">Transport</keyword>
<keyword evidence="10 11" id="KW-0407">Ion channel</keyword>
<dbReference type="AlphaFoldDB" id="A0A8X6G797"/>
<evidence type="ECO:0000259" key="13">
    <source>
        <dbReference type="Pfam" id="PF02932"/>
    </source>
</evidence>
<keyword evidence="8 11" id="KW-0406">Ion transport</keyword>
<evidence type="ECO:0000256" key="9">
    <source>
        <dbReference type="ARBA" id="ARBA00023136"/>
    </source>
</evidence>
<dbReference type="PROSITE" id="PS00236">
    <property type="entry name" value="NEUROTR_ION_CHANNEL"/>
    <property type="match status" value="1"/>
</dbReference>
<dbReference type="GO" id="GO:0005230">
    <property type="term" value="F:extracellular ligand-gated monoatomic ion channel activity"/>
    <property type="evidence" value="ECO:0007669"/>
    <property type="project" value="InterPro"/>
</dbReference>
<dbReference type="Gene3D" id="1.20.58.390">
    <property type="entry name" value="Neurotransmitter-gated ion-channel transmembrane domain"/>
    <property type="match status" value="1"/>
</dbReference>
<keyword evidence="6" id="KW-0732">Signal</keyword>
<dbReference type="EMBL" id="BMAO01034735">
    <property type="protein sequence ID" value="GFQ98560.1"/>
    <property type="molecule type" value="Genomic_DNA"/>
</dbReference>
<evidence type="ECO:0000256" key="7">
    <source>
        <dbReference type="ARBA" id="ARBA00022989"/>
    </source>
</evidence>
<evidence type="ECO:0000256" key="11">
    <source>
        <dbReference type="RuleBase" id="RU000687"/>
    </source>
</evidence>
<comment type="caution">
    <text evidence="11">Lacks conserved residue(s) required for the propagation of feature annotation.</text>
</comment>
<feature type="transmembrane region" description="Helical" evidence="11">
    <location>
        <begin position="322"/>
        <end position="344"/>
    </location>
</feature>
<dbReference type="Pfam" id="PF02932">
    <property type="entry name" value="Neur_chan_memb"/>
    <property type="match status" value="1"/>
</dbReference>
<dbReference type="InterPro" id="IPR006201">
    <property type="entry name" value="Neur_channel"/>
</dbReference>
<keyword evidence="14" id="KW-0675">Receptor</keyword>
<dbReference type="InterPro" id="IPR038050">
    <property type="entry name" value="Neuro_actylchol_rec"/>
</dbReference>
<keyword evidence="9 11" id="KW-0472">Membrane</keyword>
<dbReference type="InterPro" id="IPR018000">
    <property type="entry name" value="Neurotransmitter_ion_chnl_CS"/>
</dbReference>
<keyword evidence="15" id="KW-1185">Reference proteome</keyword>
<dbReference type="InterPro" id="IPR006028">
    <property type="entry name" value="GABAA/Glycine_rcpt"/>
</dbReference>
<dbReference type="GO" id="GO:0004888">
    <property type="term" value="F:transmembrane signaling receptor activity"/>
    <property type="evidence" value="ECO:0007669"/>
    <property type="project" value="InterPro"/>
</dbReference>
<dbReference type="InterPro" id="IPR036719">
    <property type="entry name" value="Neuro-gated_channel_TM_sf"/>
</dbReference>
<dbReference type="InterPro" id="IPR006202">
    <property type="entry name" value="Neur_chan_lig-bd"/>
</dbReference>
<evidence type="ECO:0000313" key="15">
    <source>
        <dbReference type="Proteomes" id="UP000887116"/>
    </source>
</evidence>
<comment type="caution">
    <text evidence="14">The sequence shown here is derived from an EMBL/GenBank/DDBJ whole genome shotgun (WGS) entry which is preliminary data.</text>
</comment>
<dbReference type="InterPro" id="IPR036734">
    <property type="entry name" value="Neur_chan_lig-bd_sf"/>
</dbReference>
<evidence type="ECO:0000256" key="3">
    <source>
        <dbReference type="ARBA" id="ARBA00022448"/>
    </source>
</evidence>
<dbReference type="PANTHER" id="PTHR18945">
    <property type="entry name" value="NEUROTRANSMITTER GATED ION CHANNEL"/>
    <property type="match status" value="1"/>
</dbReference>